<name>A0A2H0UYR7_9BACT</name>
<evidence type="ECO:0000313" key="1">
    <source>
        <dbReference type="EMBL" id="PIR91947.1"/>
    </source>
</evidence>
<evidence type="ECO:0000313" key="2">
    <source>
        <dbReference type="Proteomes" id="UP000228510"/>
    </source>
</evidence>
<proteinExistence type="predicted"/>
<dbReference type="AlphaFoldDB" id="A0A2H0UYR7"/>
<dbReference type="Proteomes" id="UP000228510">
    <property type="component" value="Unassembled WGS sequence"/>
</dbReference>
<organism evidence="1 2">
    <name type="scientific">Candidatus Falkowbacteria bacterium CG10_big_fil_rev_8_21_14_0_10_44_15</name>
    <dbReference type="NCBI Taxonomy" id="1974569"/>
    <lineage>
        <taxon>Bacteria</taxon>
        <taxon>Candidatus Falkowiibacteriota</taxon>
    </lineage>
</organism>
<sequence length="89" mass="9548">MDAAGNWGYIGYFPGGRPSGRPNGKSNQHNCAFFSNRAAGAYADPYLYANADSSAGTADRYIYRNADANPNFHAHFNADAYAKNGGNYA</sequence>
<protein>
    <submittedName>
        <fullName evidence="1">Uncharacterized protein</fullName>
    </submittedName>
</protein>
<reference evidence="2" key="1">
    <citation type="submission" date="2017-09" db="EMBL/GenBank/DDBJ databases">
        <title>Depth-based differentiation of microbial function through sediment-hosted aquifers and enrichment of novel symbionts in the deep terrestrial subsurface.</title>
        <authorList>
            <person name="Probst A.J."/>
            <person name="Ladd B."/>
            <person name="Jarett J.K."/>
            <person name="Geller-Mcgrath D.E."/>
            <person name="Sieber C.M.K."/>
            <person name="Emerson J.B."/>
            <person name="Anantharaman K."/>
            <person name="Thomas B.C."/>
            <person name="Malmstrom R."/>
            <person name="Stieglmeier M."/>
            <person name="Klingl A."/>
            <person name="Woyke T."/>
            <person name="Ryan C.M."/>
            <person name="Banfield J.F."/>
        </authorList>
    </citation>
    <scope>NUCLEOTIDE SEQUENCE [LARGE SCALE GENOMIC DNA]</scope>
</reference>
<dbReference type="EMBL" id="PFAT01000057">
    <property type="protein sequence ID" value="PIR91947.1"/>
    <property type="molecule type" value="Genomic_DNA"/>
</dbReference>
<comment type="caution">
    <text evidence="1">The sequence shown here is derived from an EMBL/GenBank/DDBJ whole genome shotgun (WGS) entry which is preliminary data.</text>
</comment>
<accession>A0A2H0UYR7</accession>
<gene>
    <name evidence="1" type="ORF">COU01_04420</name>
</gene>